<evidence type="ECO:0000256" key="3">
    <source>
        <dbReference type="SAM" id="MobiDB-lite"/>
    </source>
</evidence>
<sequence>MAWLMKAEPDTRVVKGKDVKFSVDDFERIKISPWDGVRNPEASRFMRERMKIGDKVLFYHSNTKVPGLTTVKVCKEGYPDYTAWDPSVSHPYFDEKTDKEKPKWYMVDVRFLSRAKHLVSLPLLKHLATLSEPPSSLPYLTGKHLSAIKNMALLTRGRLSVQPVDDPVVVEAVQLLAEKGGWDEAIGTGKKSPVKKRAAEAQGAENE</sequence>
<evidence type="ECO:0000256" key="1">
    <source>
        <dbReference type="ARBA" id="ARBA00004123"/>
    </source>
</evidence>
<dbReference type="InterPro" id="IPR047197">
    <property type="entry name" value="THYN1-like_EVE"/>
</dbReference>
<evidence type="ECO:0000259" key="4">
    <source>
        <dbReference type="Pfam" id="PF01878"/>
    </source>
</evidence>
<dbReference type="Pfam" id="PF01878">
    <property type="entry name" value="EVE"/>
    <property type="match status" value="1"/>
</dbReference>
<feature type="domain" description="EVE" evidence="4">
    <location>
        <begin position="3"/>
        <end position="166"/>
    </location>
</feature>
<feature type="region of interest" description="Disordered" evidence="3">
    <location>
        <begin position="186"/>
        <end position="207"/>
    </location>
</feature>
<dbReference type="EMBL" id="KV424031">
    <property type="protein sequence ID" value="KZT53670.1"/>
    <property type="molecule type" value="Genomic_DNA"/>
</dbReference>
<feature type="non-terminal residue" evidence="5">
    <location>
        <position position="207"/>
    </location>
</feature>
<proteinExistence type="predicted"/>
<keyword evidence="2" id="KW-0539">Nucleus</keyword>
<dbReference type="OrthoDB" id="41445at2759"/>
<evidence type="ECO:0000256" key="2">
    <source>
        <dbReference type="ARBA" id="ARBA00023242"/>
    </source>
</evidence>
<dbReference type="PANTHER" id="PTHR14087">
    <property type="entry name" value="THYMOCYTE NUCLEAR PROTEIN 1"/>
    <property type="match status" value="1"/>
</dbReference>
<gene>
    <name evidence="5" type="ORF">CALCODRAFT_407506</name>
</gene>
<dbReference type="CDD" id="cd21133">
    <property type="entry name" value="EVE"/>
    <property type="match status" value="1"/>
</dbReference>
<keyword evidence="6" id="KW-1185">Reference proteome</keyword>
<dbReference type="InterPro" id="IPR002740">
    <property type="entry name" value="EVE_domain"/>
</dbReference>
<organism evidence="5 6">
    <name type="scientific">Calocera cornea HHB12733</name>
    <dbReference type="NCBI Taxonomy" id="1353952"/>
    <lineage>
        <taxon>Eukaryota</taxon>
        <taxon>Fungi</taxon>
        <taxon>Dikarya</taxon>
        <taxon>Basidiomycota</taxon>
        <taxon>Agaricomycotina</taxon>
        <taxon>Dacrymycetes</taxon>
        <taxon>Dacrymycetales</taxon>
        <taxon>Dacrymycetaceae</taxon>
        <taxon>Calocera</taxon>
    </lineage>
</organism>
<evidence type="ECO:0000313" key="6">
    <source>
        <dbReference type="Proteomes" id="UP000076842"/>
    </source>
</evidence>
<name>A0A165DW97_9BASI</name>
<dbReference type="STRING" id="1353952.A0A165DW97"/>
<protein>
    <submittedName>
        <fullName evidence="5">DUF55-domain-containing protein</fullName>
    </submittedName>
</protein>
<dbReference type="InParanoid" id="A0A165DW97"/>
<dbReference type="FunFam" id="3.10.590.10:FF:000006">
    <property type="entry name" value="Chromosome 7, whole genome shotgun sequence"/>
    <property type="match status" value="1"/>
</dbReference>
<dbReference type="PANTHER" id="PTHR14087:SF7">
    <property type="entry name" value="THYMOCYTE NUCLEAR PROTEIN 1"/>
    <property type="match status" value="1"/>
</dbReference>
<comment type="subcellular location">
    <subcellularLocation>
        <location evidence="1">Nucleus</location>
    </subcellularLocation>
</comment>
<dbReference type="Gene3D" id="3.10.590.10">
    <property type="entry name" value="ph1033 like domains"/>
    <property type="match status" value="1"/>
</dbReference>
<accession>A0A165DW97</accession>
<dbReference type="GO" id="GO:0005634">
    <property type="term" value="C:nucleus"/>
    <property type="evidence" value="ECO:0007669"/>
    <property type="project" value="UniProtKB-SubCell"/>
</dbReference>
<dbReference type="Proteomes" id="UP000076842">
    <property type="component" value="Unassembled WGS sequence"/>
</dbReference>
<dbReference type="AlphaFoldDB" id="A0A165DW97"/>
<dbReference type="FunCoup" id="A0A165DW97">
    <property type="interactions" value="258"/>
</dbReference>
<evidence type="ECO:0000313" key="5">
    <source>
        <dbReference type="EMBL" id="KZT53670.1"/>
    </source>
</evidence>
<dbReference type="InterPro" id="IPR052181">
    <property type="entry name" value="5hmC_binding"/>
</dbReference>
<reference evidence="5 6" key="1">
    <citation type="journal article" date="2016" name="Mol. Biol. Evol.">
        <title>Comparative Genomics of Early-Diverging Mushroom-Forming Fungi Provides Insights into the Origins of Lignocellulose Decay Capabilities.</title>
        <authorList>
            <person name="Nagy L.G."/>
            <person name="Riley R."/>
            <person name="Tritt A."/>
            <person name="Adam C."/>
            <person name="Daum C."/>
            <person name="Floudas D."/>
            <person name="Sun H."/>
            <person name="Yadav J.S."/>
            <person name="Pangilinan J."/>
            <person name="Larsson K.H."/>
            <person name="Matsuura K."/>
            <person name="Barry K."/>
            <person name="Labutti K."/>
            <person name="Kuo R."/>
            <person name="Ohm R.A."/>
            <person name="Bhattacharya S.S."/>
            <person name="Shirouzu T."/>
            <person name="Yoshinaga Y."/>
            <person name="Martin F.M."/>
            <person name="Grigoriev I.V."/>
            <person name="Hibbett D.S."/>
        </authorList>
    </citation>
    <scope>NUCLEOTIDE SEQUENCE [LARGE SCALE GENOMIC DNA]</scope>
    <source>
        <strain evidence="5 6">HHB12733</strain>
    </source>
</reference>
<dbReference type="InterPro" id="IPR015947">
    <property type="entry name" value="PUA-like_sf"/>
</dbReference>
<dbReference type="SUPFAM" id="SSF88697">
    <property type="entry name" value="PUA domain-like"/>
    <property type="match status" value="1"/>
</dbReference>